<feature type="chain" id="PRO_5007637894" evidence="1">
    <location>
        <begin position="18"/>
        <end position="55"/>
    </location>
</feature>
<dbReference type="GeneID" id="6076678"/>
<dbReference type="AlphaFoldDB" id="B0D9U2"/>
<reference evidence="3 4" key="1">
    <citation type="journal article" date="2008" name="Nature">
        <title>The genome of Laccaria bicolor provides insights into mycorrhizal symbiosis.</title>
        <authorList>
            <person name="Martin F."/>
            <person name="Aerts A."/>
            <person name="Ahren D."/>
            <person name="Brun A."/>
            <person name="Danchin E.G.J."/>
            <person name="Duchaussoy F."/>
            <person name="Gibon J."/>
            <person name="Kohler A."/>
            <person name="Lindquist E."/>
            <person name="Pereda V."/>
            <person name="Salamov A."/>
            <person name="Shapiro H.J."/>
            <person name="Wuyts J."/>
            <person name="Blaudez D."/>
            <person name="Buee M."/>
            <person name="Brokstein P."/>
            <person name="Canbaeck B."/>
            <person name="Cohen D."/>
            <person name="Courty P.E."/>
            <person name="Coutinho P.M."/>
            <person name="Delaruelle C."/>
            <person name="Detter J.C."/>
            <person name="Deveau A."/>
            <person name="DiFazio S."/>
            <person name="Duplessis S."/>
            <person name="Fraissinet-Tachet L."/>
            <person name="Lucic E."/>
            <person name="Frey-Klett P."/>
            <person name="Fourrey C."/>
            <person name="Feussner I."/>
            <person name="Gay G."/>
            <person name="Grimwood J."/>
            <person name="Hoegger P.J."/>
            <person name="Jain P."/>
            <person name="Kilaru S."/>
            <person name="Labbe J."/>
            <person name="Lin Y.C."/>
            <person name="Legue V."/>
            <person name="Le Tacon F."/>
            <person name="Marmeisse R."/>
            <person name="Melayah D."/>
            <person name="Montanini B."/>
            <person name="Muratet M."/>
            <person name="Nehls U."/>
            <person name="Niculita-Hirzel H."/>
            <person name="Oudot-Le Secq M.P."/>
            <person name="Peter M."/>
            <person name="Quesneville H."/>
            <person name="Rajashekar B."/>
            <person name="Reich M."/>
            <person name="Rouhier N."/>
            <person name="Schmutz J."/>
            <person name="Yin T."/>
            <person name="Chalot M."/>
            <person name="Henrissat B."/>
            <person name="Kuees U."/>
            <person name="Lucas S."/>
            <person name="Van de Peer Y."/>
            <person name="Podila G.K."/>
            <person name="Polle A."/>
            <person name="Pukkila P.J."/>
            <person name="Richardson P.M."/>
            <person name="Rouze P."/>
            <person name="Sanders I.R."/>
            <person name="Stajich J.E."/>
            <person name="Tunlid A."/>
            <person name="Tuskan G."/>
            <person name="Grigoriev I.V."/>
        </authorList>
    </citation>
    <scope>NUCLEOTIDE SEQUENCE [LARGE SCALE GENOMIC DNA]</scope>
    <source>
        <strain evidence="4">S238N-H82 / ATCC MYA-4686</strain>
    </source>
</reference>
<dbReference type="RefSeq" id="XP_001881186.1">
    <property type="nucleotide sequence ID" value="XM_001881151.1"/>
</dbReference>
<gene>
    <name evidence="3" type="ORF">LACBIDRAFT_297030</name>
    <name evidence="2" type="ORF">LACBIDRAFT_297817</name>
</gene>
<keyword evidence="4" id="KW-1185">Reference proteome</keyword>
<dbReference type="RefSeq" id="XP_001880868.1">
    <property type="nucleotide sequence ID" value="XM_001880833.1"/>
</dbReference>
<evidence type="ECO:0000313" key="3">
    <source>
        <dbReference type="EMBL" id="EDR08643.1"/>
    </source>
</evidence>
<dbReference type="Proteomes" id="UP000001194">
    <property type="component" value="Unassembled WGS sequence"/>
</dbReference>
<dbReference type="KEGG" id="lbc:LACBIDRAFT_297030"/>
<protein>
    <submittedName>
        <fullName evidence="3">Predicted protein</fullName>
    </submittedName>
</protein>
<dbReference type="EMBL" id="DS547101">
    <property type="protein sequence ID" value="EDR08643.1"/>
    <property type="molecule type" value="Genomic_DNA"/>
</dbReference>
<dbReference type="InParanoid" id="B0D9U2"/>
<accession>B0D9U2</accession>
<feature type="signal peptide" evidence="1">
    <location>
        <begin position="1"/>
        <end position="17"/>
    </location>
</feature>
<dbReference type="KEGG" id="lbc:LACBIDRAFT_297817"/>
<dbReference type="EMBL" id="DS547102">
    <property type="protein sequence ID" value="EDR08116.1"/>
    <property type="molecule type" value="Genomic_DNA"/>
</dbReference>
<sequence length="55" mass="6334">MFTILSSAFKFVSTLFAHLFNVNSTVNSFPSSQEHTEKKYHDHDIVFLSETINIL</sequence>
<evidence type="ECO:0000313" key="2">
    <source>
        <dbReference type="EMBL" id="EDR08116.1"/>
    </source>
</evidence>
<name>B0D9U2_LACBS</name>
<proteinExistence type="predicted"/>
<organism evidence="4">
    <name type="scientific">Laccaria bicolor (strain S238N-H82 / ATCC MYA-4686)</name>
    <name type="common">Bicoloured deceiver</name>
    <name type="synonym">Laccaria laccata var. bicolor</name>
    <dbReference type="NCBI Taxonomy" id="486041"/>
    <lineage>
        <taxon>Eukaryota</taxon>
        <taxon>Fungi</taxon>
        <taxon>Dikarya</taxon>
        <taxon>Basidiomycota</taxon>
        <taxon>Agaricomycotina</taxon>
        <taxon>Agaricomycetes</taxon>
        <taxon>Agaricomycetidae</taxon>
        <taxon>Agaricales</taxon>
        <taxon>Agaricineae</taxon>
        <taxon>Hydnangiaceae</taxon>
        <taxon>Laccaria</taxon>
    </lineage>
</organism>
<evidence type="ECO:0000256" key="1">
    <source>
        <dbReference type="SAM" id="SignalP"/>
    </source>
</evidence>
<evidence type="ECO:0000313" key="4">
    <source>
        <dbReference type="Proteomes" id="UP000001194"/>
    </source>
</evidence>
<keyword evidence="1" id="KW-0732">Signal</keyword>
<dbReference type="GeneID" id="6076538"/>
<dbReference type="HOGENOM" id="CLU_3032748_0_0_1"/>